<dbReference type="AlphaFoldDB" id="A0A4Y2HFV0"/>
<organism evidence="2 3">
    <name type="scientific">Araneus ventricosus</name>
    <name type="common">Orbweaver spider</name>
    <name type="synonym">Epeira ventricosa</name>
    <dbReference type="NCBI Taxonomy" id="182803"/>
    <lineage>
        <taxon>Eukaryota</taxon>
        <taxon>Metazoa</taxon>
        <taxon>Ecdysozoa</taxon>
        <taxon>Arthropoda</taxon>
        <taxon>Chelicerata</taxon>
        <taxon>Arachnida</taxon>
        <taxon>Araneae</taxon>
        <taxon>Araneomorphae</taxon>
        <taxon>Entelegynae</taxon>
        <taxon>Araneoidea</taxon>
        <taxon>Araneidae</taxon>
        <taxon>Araneus</taxon>
    </lineage>
</organism>
<accession>A0A4Y2HFV0</accession>
<evidence type="ECO:0000313" key="2">
    <source>
        <dbReference type="EMBL" id="GBM64184.1"/>
    </source>
</evidence>
<evidence type="ECO:0000313" key="3">
    <source>
        <dbReference type="Proteomes" id="UP000499080"/>
    </source>
</evidence>
<proteinExistence type="predicted"/>
<feature type="region of interest" description="Disordered" evidence="1">
    <location>
        <begin position="244"/>
        <end position="268"/>
    </location>
</feature>
<protein>
    <submittedName>
        <fullName evidence="2">Uncharacterized protein</fullName>
    </submittedName>
</protein>
<dbReference type="Proteomes" id="UP000499080">
    <property type="component" value="Unassembled WGS sequence"/>
</dbReference>
<feature type="compositionally biased region" description="Basic and acidic residues" evidence="1">
    <location>
        <begin position="192"/>
        <end position="208"/>
    </location>
</feature>
<feature type="region of interest" description="Disordered" evidence="1">
    <location>
        <begin position="192"/>
        <end position="217"/>
    </location>
</feature>
<dbReference type="EMBL" id="BGPR01001914">
    <property type="protein sequence ID" value="GBM64184.1"/>
    <property type="molecule type" value="Genomic_DNA"/>
</dbReference>
<comment type="caution">
    <text evidence="2">The sequence shown here is derived from an EMBL/GenBank/DDBJ whole genome shotgun (WGS) entry which is preliminary data.</text>
</comment>
<sequence>MLWTTSSFDHDHATFDSTFDSTIDYDMWFTIQIYPDGSTPRNLFVFVGSDGNVYFRATEIFKLVTRVNPWKLCKRYIPSCRTVSMVLRRGIPTTYPHMKILTFGEAVSILKLFPGGMADYLLDVFTTARVTQEGTRCGQSGLFYCSNPSRSAVYRVVRRESHDESVAIEDLIQAARTKFMEFYRRLAPETRNDSRNVDETSRNVDETSKQGSHGKSVAIEDLIQTTRSKYMDFYRRLAPKTCNVDETSRNDSHNMDETPKSSHEMDDGEGDLVIVTDDEELERMSQPKQPNDVFKIYFPSVPKEIHWCDGKATHTFRCERYYVKGKNFDEDLTLHRAEQAC</sequence>
<evidence type="ECO:0000256" key="1">
    <source>
        <dbReference type="SAM" id="MobiDB-lite"/>
    </source>
</evidence>
<keyword evidence="3" id="KW-1185">Reference proteome</keyword>
<reference evidence="2 3" key="1">
    <citation type="journal article" date="2019" name="Sci. Rep.">
        <title>Orb-weaving spider Araneus ventricosus genome elucidates the spidroin gene catalogue.</title>
        <authorList>
            <person name="Kono N."/>
            <person name="Nakamura H."/>
            <person name="Ohtoshi R."/>
            <person name="Moran D.A.P."/>
            <person name="Shinohara A."/>
            <person name="Yoshida Y."/>
            <person name="Fujiwara M."/>
            <person name="Mori M."/>
            <person name="Tomita M."/>
            <person name="Arakawa K."/>
        </authorList>
    </citation>
    <scope>NUCLEOTIDE SEQUENCE [LARGE SCALE GENOMIC DNA]</scope>
</reference>
<feature type="compositionally biased region" description="Basic and acidic residues" evidence="1">
    <location>
        <begin position="246"/>
        <end position="265"/>
    </location>
</feature>
<name>A0A4Y2HFV0_ARAVE</name>
<gene>
    <name evidence="2" type="ORF">AVEN_89034_1</name>
</gene>